<keyword evidence="2" id="KW-1185">Reference proteome</keyword>
<accession>A0A8J2JWU5</accession>
<reference evidence="1" key="1">
    <citation type="submission" date="2021-06" db="EMBL/GenBank/DDBJ databases">
        <authorList>
            <person name="Hodson N. C."/>
            <person name="Mongue J. A."/>
            <person name="Jaron S. K."/>
        </authorList>
    </citation>
    <scope>NUCLEOTIDE SEQUENCE</scope>
</reference>
<feature type="non-terminal residue" evidence="1">
    <location>
        <position position="70"/>
    </location>
</feature>
<comment type="caution">
    <text evidence="1">The sequence shown here is derived from an EMBL/GenBank/DDBJ whole genome shotgun (WGS) entry which is preliminary data.</text>
</comment>
<dbReference type="AlphaFoldDB" id="A0A8J2JWU5"/>
<feature type="non-terminal residue" evidence="1">
    <location>
        <position position="1"/>
    </location>
</feature>
<evidence type="ECO:0000313" key="2">
    <source>
        <dbReference type="Proteomes" id="UP000708208"/>
    </source>
</evidence>
<name>A0A8J2JWU5_9HEXA</name>
<evidence type="ECO:0000313" key="1">
    <source>
        <dbReference type="EMBL" id="CAG7712419.1"/>
    </source>
</evidence>
<gene>
    <name evidence="1" type="ORF">AFUS01_LOCUS5153</name>
</gene>
<proteinExistence type="predicted"/>
<sequence>LEDTISINHNWMNGANVLHIWAKLKEALQEVKLEIADLKNCDDFAENCQQILKSNHGMDYPLFLSLLQSI</sequence>
<protein>
    <submittedName>
        <fullName evidence="1">Uncharacterized protein</fullName>
    </submittedName>
</protein>
<organism evidence="1 2">
    <name type="scientific">Allacma fusca</name>
    <dbReference type="NCBI Taxonomy" id="39272"/>
    <lineage>
        <taxon>Eukaryota</taxon>
        <taxon>Metazoa</taxon>
        <taxon>Ecdysozoa</taxon>
        <taxon>Arthropoda</taxon>
        <taxon>Hexapoda</taxon>
        <taxon>Collembola</taxon>
        <taxon>Symphypleona</taxon>
        <taxon>Sminthuridae</taxon>
        <taxon>Allacma</taxon>
    </lineage>
</organism>
<dbReference type="EMBL" id="CAJVCH010032683">
    <property type="protein sequence ID" value="CAG7712419.1"/>
    <property type="molecule type" value="Genomic_DNA"/>
</dbReference>
<dbReference type="Proteomes" id="UP000708208">
    <property type="component" value="Unassembled WGS sequence"/>
</dbReference>
<dbReference type="OrthoDB" id="203487at2759"/>